<name>Q98NV0_RHILO</name>
<reference evidence="1 2" key="1">
    <citation type="journal article" date="2000" name="DNA Res.">
        <title>Complete genome structure of the nitrogen-fixing symbiotic bacterium Mesorhizobium loti.</title>
        <authorList>
            <person name="Kaneko T."/>
            <person name="Nakamura Y."/>
            <person name="Sato S."/>
            <person name="Asamizu E."/>
            <person name="Kato T."/>
            <person name="Sasamoto S."/>
            <person name="Watanabe A."/>
            <person name="Idesawa K."/>
            <person name="Ishikawa A."/>
            <person name="Kawashima K."/>
            <person name="Kimura T."/>
            <person name="Kishida Y."/>
            <person name="Kiyokawa C."/>
            <person name="Kohara M."/>
            <person name="Matsumoto M."/>
            <person name="Matsuno A."/>
            <person name="Mochizuki Y."/>
            <person name="Nakayama S."/>
            <person name="Nakazaki N."/>
            <person name="Shimpo S."/>
            <person name="Sugimoto M."/>
            <person name="Takeuchi C."/>
            <person name="Yamada M."/>
            <person name="Tabata S."/>
        </authorList>
    </citation>
    <scope>NUCLEOTIDE SEQUENCE [LARGE SCALE GENOMIC DNA]</scope>
    <source>
        <strain evidence="2">LMG 29417 / CECT 9101 / MAFF 303099</strain>
        <plasmid evidence="1 2">pMLb</plasmid>
    </source>
</reference>
<evidence type="ECO:0000313" key="1">
    <source>
        <dbReference type="EMBL" id="BAB54905.1"/>
    </source>
</evidence>
<dbReference type="KEGG" id="mlo:msr9731"/>
<dbReference type="HOGENOM" id="CLU_195320_0_0_5"/>
<accession>Q98NV0</accession>
<dbReference type="AlphaFoldDB" id="Q98NV0"/>
<sequence length="75" mass="7886">MSTRGINFLHEWMSKNVPETAGADIISVADLTQKLFADAKAAGIGSTEIEEDTGSAYEAILDAIVCQAPRVGGMT</sequence>
<proteinExistence type="predicted"/>
<geneLocation type="plasmid" evidence="1 2">
    <name>pMLb</name>
</geneLocation>
<dbReference type="Proteomes" id="UP000000552">
    <property type="component" value="Plasmid pMLb"/>
</dbReference>
<keyword evidence="1" id="KW-0614">Plasmid</keyword>
<evidence type="ECO:0000313" key="2">
    <source>
        <dbReference type="Proteomes" id="UP000000552"/>
    </source>
</evidence>
<gene>
    <name evidence="1" type="ordered locus">msr9731</name>
</gene>
<organism evidence="1 2">
    <name type="scientific">Mesorhizobium japonicum (strain LMG 29417 / CECT 9101 / MAFF 303099)</name>
    <name type="common">Mesorhizobium loti (strain MAFF 303099)</name>
    <dbReference type="NCBI Taxonomy" id="266835"/>
    <lineage>
        <taxon>Bacteria</taxon>
        <taxon>Pseudomonadati</taxon>
        <taxon>Pseudomonadota</taxon>
        <taxon>Alphaproteobacteria</taxon>
        <taxon>Hyphomicrobiales</taxon>
        <taxon>Phyllobacteriaceae</taxon>
        <taxon>Mesorhizobium</taxon>
    </lineage>
</organism>
<dbReference type="EMBL" id="AP003017">
    <property type="protein sequence ID" value="BAB54905.1"/>
    <property type="molecule type" value="Genomic_DNA"/>
</dbReference>
<protein>
    <submittedName>
        <fullName evidence="1">Msr9731 protein</fullName>
    </submittedName>
</protein>
<dbReference type="RefSeq" id="WP_010916071.1">
    <property type="nucleotide sequence ID" value="NC_002682.1"/>
</dbReference>